<dbReference type="SUPFAM" id="SSF52413">
    <property type="entry name" value="UDP-glucose/GDP-mannose dehydrogenase C-terminal domain"/>
    <property type="match status" value="1"/>
</dbReference>
<evidence type="ECO:0000313" key="9">
    <source>
        <dbReference type="EMBL" id="MBC5681400.1"/>
    </source>
</evidence>
<dbReference type="Gene3D" id="3.40.50.720">
    <property type="entry name" value="NAD(P)-binding Rossmann-like Domain"/>
    <property type="match status" value="2"/>
</dbReference>
<dbReference type="InterPro" id="IPR036291">
    <property type="entry name" value="NAD(P)-bd_dom_sf"/>
</dbReference>
<evidence type="ECO:0000256" key="2">
    <source>
        <dbReference type="ARBA" id="ARBA00006601"/>
    </source>
</evidence>
<dbReference type="InterPro" id="IPR014026">
    <property type="entry name" value="UDP-Glc/GDP-Man_DH_dimer"/>
</dbReference>
<comment type="caution">
    <text evidence="9">The sequence shown here is derived from an EMBL/GenBank/DDBJ whole genome shotgun (WGS) entry which is preliminary data.</text>
</comment>
<evidence type="ECO:0000256" key="3">
    <source>
        <dbReference type="ARBA" id="ARBA00012954"/>
    </source>
</evidence>
<dbReference type="EC" id="1.1.1.22" evidence="3 7"/>
<dbReference type="InterPro" id="IPR036220">
    <property type="entry name" value="UDP-Glc/GDP-Man_DH_C_sf"/>
</dbReference>
<evidence type="ECO:0000256" key="4">
    <source>
        <dbReference type="ARBA" id="ARBA00023002"/>
    </source>
</evidence>
<reference evidence="9 10" key="1">
    <citation type="submission" date="2020-08" db="EMBL/GenBank/DDBJ databases">
        <title>Genome public.</title>
        <authorList>
            <person name="Liu C."/>
            <person name="Sun Q."/>
        </authorList>
    </citation>
    <scope>NUCLEOTIDE SEQUENCE [LARGE SCALE GENOMIC DNA]</scope>
    <source>
        <strain evidence="9 10">NSJ-43</strain>
    </source>
</reference>
<dbReference type="SMART" id="SM00984">
    <property type="entry name" value="UDPG_MGDP_dh_C"/>
    <property type="match status" value="1"/>
</dbReference>
<organism evidence="9 10">
    <name type="scientific">Lachnospira hominis</name>
    <name type="common">ex Liu et al. 2021</name>
    <dbReference type="NCBI Taxonomy" id="2763051"/>
    <lineage>
        <taxon>Bacteria</taxon>
        <taxon>Bacillati</taxon>
        <taxon>Bacillota</taxon>
        <taxon>Clostridia</taxon>
        <taxon>Lachnospirales</taxon>
        <taxon>Lachnospiraceae</taxon>
        <taxon>Lachnospira</taxon>
    </lineage>
</organism>
<comment type="catalytic activity">
    <reaction evidence="6 7">
        <text>UDP-alpha-D-glucose + 2 NAD(+) + H2O = UDP-alpha-D-glucuronate + 2 NADH + 3 H(+)</text>
        <dbReference type="Rhea" id="RHEA:23596"/>
        <dbReference type="ChEBI" id="CHEBI:15377"/>
        <dbReference type="ChEBI" id="CHEBI:15378"/>
        <dbReference type="ChEBI" id="CHEBI:57540"/>
        <dbReference type="ChEBI" id="CHEBI:57945"/>
        <dbReference type="ChEBI" id="CHEBI:58052"/>
        <dbReference type="ChEBI" id="CHEBI:58885"/>
        <dbReference type="EC" id="1.1.1.22"/>
    </reaction>
</comment>
<dbReference type="PROSITE" id="PS51257">
    <property type="entry name" value="PROKAR_LIPOPROTEIN"/>
    <property type="match status" value="1"/>
</dbReference>
<dbReference type="InterPro" id="IPR028357">
    <property type="entry name" value="UDPglc_DH_bac"/>
</dbReference>
<keyword evidence="4 7" id="KW-0560">Oxidoreductase</keyword>
<evidence type="ECO:0000313" key="10">
    <source>
        <dbReference type="Proteomes" id="UP000628463"/>
    </source>
</evidence>
<comment type="pathway">
    <text evidence="1">Nucleotide-sugar biosynthesis; UDP-alpha-D-glucuronate biosynthesis; UDP-alpha-D-glucuronate from UDP-alpha-D-glucose: step 1/1.</text>
</comment>
<name>A0ABR7G3C3_9FIRM</name>
<evidence type="ECO:0000256" key="5">
    <source>
        <dbReference type="ARBA" id="ARBA00023027"/>
    </source>
</evidence>
<evidence type="ECO:0000259" key="8">
    <source>
        <dbReference type="SMART" id="SM00984"/>
    </source>
</evidence>
<dbReference type="InterPro" id="IPR001732">
    <property type="entry name" value="UDP-Glc/GDP-Man_DH_N"/>
</dbReference>
<dbReference type="Proteomes" id="UP000628463">
    <property type="component" value="Unassembled WGS sequence"/>
</dbReference>
<feature type="domain" description="UDP-glucose/GDP-mannose dehydrogenase C-terminal" evidence="8">
    <location>
        <begin position="320"/>
        <end position="425"/>
    </location>
</feature>
<keyword evidence="5 7" id="KW-0520">NAD</keyword>
<dbReference type="NCBIfam" id="TIGR03026">
    <property type="entry name" value="NDP-sugDHase"/>
    <property type="match status" value="1"/>
</dbReference>
<dbReference type="PIRSF" id="PIRSF500134">
    <property type="entry name" value="UDPglc_DH_bac"/>
    <property type="match status" value="1"/>
</dbReference>
<keyword evidence="10" id="KW-1185">Reference proteome</keyword>
<evidence type="ECO:0000256" key="1">
    <source>
        <dbReference type="ARBA" id="ARBA00004701"/>
    </source>
</evidence>
<dbReference type="Pfam" id="PF03720">
    <property type="entry name" value="UDPG_MGDP_dh_C"/>
    <property type="match status" value="1"/>
</dbReference>
<dbReference type="Pfam" id="PF03721">
    <property type="entry name" value="UDPG_MGDP_dh_N"/>
    <property type="match status" value="1"/>
</dbReference>
<dbReference type="PANTHER" id="PTHR43750:SF3">
    <property type="entry name" value="UDP-GLUCOSE 6-DEHYDROGENASE TUAD"/>
    <property type="match status" value="1"/>
</dbReference>
<dbReference type="InterPro" id="IPR017476">
    <property type="entry name" value="UDP-Glc/GDP-Man"/>
</dbReference>
<dbReference type="PIRSF" id="PIRSF000124">
    <property type="entry name" value="UDPglc_GDPman_dh"/>
    <property type="match status" value="1"/>
</dbReference>
<dbReference type="Gene3D" id="1.20.5.100">
    <property type="entry name" value="Cytochrome c1, transmembrane anchor, C-terminal"/>
    <property type="match status" value="1"/>
</dbReference>
<protein>
    <recommendedName>
        <fullName evidence="3 7">UDP-glucose 6-dehydrogenase</fullName>
        <ecNumber evidence="3 7">1.1.1.22</ecNumber>
    </recommendedName>
</protein>
<gene>
    <name evidence="9" type="ORF">H8S01_10555</name>
</gene>
<dbReference type="SUPFAM" id="SSF51735">
    <property type="entry name" value="NAD(P)-binding Rossmann-fold domains"/>
    <property type="match status" value="1"/>
</dbReference>
<accession>A0ABR7G3C3</accession>
<dbReference type="SUPFAM" id="SSF48179">
    <property type="entry name" value="6-phosphogluconate dehydrogenase C-terminal domain-like"/>
    <property type="match status" value="1"/>
</dbReference>
<dbReference type="PANTHER" id="PTHR43750">
    <property type="entry name" value="UDP-GLUCOSE 6-DEHYDROGENASE TUAD"/>
    <property type="match status" value="1"/>
</dbReference>
<evidence type="ECO:0000256" key="6">
    <source>
        <dbReference type="ARBA" id="ARBA00047473"/>
    </source>
</evidence>
<proteinExistence type="inferred from homology"/>
<dbReference type="EMBL" id="JACOPD010000007">
    <property type="protein sequence ID" value="MBC5681400.1"/>
    <property type="molecule type" value="Genomic_DNA"/>
</dbReference>
<evidence type="ECO:0000256" key="7">
    <source>
        <dbReference type="PIRNR" id="PIRNR000124"/>
    </source>
</evidence>
<sequence length="446" mass="49628">MKIAVVGTGYVGLVTGACLSDLGNNVWCVDVNEEKINALKNGEIPIYEPGLEDLVMNNFKAGTLKFTTKIHQALADSDICFIAVGTPMGEDGSADLHYVLGVAESIGQYMDHHMYIIDKSTVPVGTAQKVRAKVQEELDKRGSSLTFDVISNPEFLKEGTAISDCQRPDRIVIGTDNDNAAKVMKELYLPLVRNNENIIFMDIASAEMTKYTANAMLATKISFMNEISNICERVGADVNKVRLGIGSDKRIGYSFIYPGCGYGGSCFPKDVQALIKTSKDFGYTTKILNAVEEVNFEQKHVIPRKVVERFGEDLTGKTFAIWGLAFKPDTDDMRQAAAITIINELTKRGAKVKAYDPKAEKEARVCYLKDNKNVEYCDSKYTVLVDADAMILVTEWKEFRQPDFIEIKKRLKNPVIFDGRNQFDAHSLSDKGFEYYQIGVSSKLNK</sequence>
<dbReference type="InterPro" id="IPR014027">
    <property type="entry name" value="UDP-Glc/GDP-Man_DH_C"/>
</dbReference>
<dbReference type="InterPro" id="IPR008927">
    <property type="entry name" value="6-PGluconate_DH-like_C_sf"/>
</dbReference>
<dbReference type="Pfam" id="PF00984">
    <property type="entry name" value="UDPG_MGDP_dh"/>
    <property type="match status" value="1"/>
</dbReference>
<comment type="similarity">
    <text evidence="2 7">Belongs to the UDP-glucose/GDP-mannose dehydrogenase family.</text>
</comment>